<dbReference type="Pfam" id="PF00196">
    <property type="entry name" value="GerE"/>
    <property type="match status" value="1"/>
</dbReference>
<dbReference type="InterPro" id="IPR011006">
    <property type="entry name" value="CheY-like_superfamily"/>
</dbReference>
<evidence type="ECO:0000313" key="8">
    <source>
        <dbReference type="EMBL" id="MDO7882992.1"/>
    </source>
</evidence>
<feature type="domain" description="HTH luxR-type" evidence="6">
    <location>
        <begin position="160"/>
        <end position="225"/>
    </location>
</feature>
<keyword evidence="4" id="KW-0804">Transcription</keyword>
<dbReference type="SUPFAM" id="SSF52172">
    <property type="entry name" value="CheY-like"/>
    <property type="match status" value="1"/>
</dbReference>
<keyword evidence="9" id="KW-1185">Reference proteome</keyword>
<organism evidence="8 9">
    <name type="scientific">Antiquaquibacter soli</name>
    <dbReference type="NCBI Taxonomy" id="3064523"/>
    <lineage>
        <taxon>Bacteria</taxon>
        <taxon>Bacillati</taxon>
        <taxon>Actinomycetota</taxon>
        <taxon>Actinomycetes</taxon>
        <taxon>Micrococcales</taxon>
        <taxon>Microbacteriaceae</taxon>
        <taxon>Antiquaquibacter</taxon>
    </lineage>
</organism>
<dbReference type="EMBL" id="JAUQUB010000003">
    <property type="protein sequence ID" value="MDO7882992.1"/>
    <property type="molecule type" value="Genomic_DNA"/>
</dbReference>
<protein>
    <submittedName>
        <fullName evidence="8">Response regulator transcription factor</fullName>
    </submittedName>
</protein>
<dbReference type="Gene3D" id="3.40.50.2300">
    <property type="match status" value="1"/>
</dbReference>
<feature type="modified residue" description="4-aspartylphosphate" evidence="5">
    <location>
        <position position="65"/>
    </location>
</feature>
<dbReference type="CDD" id="cd17535">
    <property type="entry name" value="REC_NarL-like"/>
    <property type="match status" value="1"/>
</dbReference>
<dbReference type="SUPFAM" id="SSF46894">
    <property type="entry name" value="C-terminal effector domain of the bipartite response regulators"/>
    <property type="match status" value="1"/>
</dbReference>
<dbReference type="PROSITE" id="PS50043">
    <property type="entry name" value="HTH_LUXR_2"/>
    <property type="match status" value="1"/>
</dbReference>
<proteinExistence type="predicted"/>
<evidence type="ECO:0000256" key="1">
    <source>
        <dbReference type="ARBA" id="ARBA00022553"/>
    </source>
</evidence>
<evidence type="ECO:0000256" key="5">
    <source>
        <dbReference type="PROSITE-ProRule" id="PRU00169"/>
    </source>
</evidence>
<evidence type="ECO:0000259" key="7">
    <source>
        <dbReference type="PROSITE" id="PS50110"/>
    </source>
</evidence>
<dbReference type="PRINTS" id="PR00038">
    <property type="entry name" value="HTHLUXR"/>
</dbReference>
<dbReference type="InterPro" id="IPR001789">
    <property type="entry name" value="Sig_transdc_resp-reg_receiver"/>
</dbReference>
<dbReference type="Proteomes" id="UP001241072">
    <property type="component" value="Unassembled WGS sequence"/>
</dbReference>
<reference evidence="8 9" key="1">
    <citation type="submission" date="2023-07" db="EMBL/GenBank/DDBJ databases">
        <title>Protaetiibacter sp. nov WY-16 isolated from soil.</title>
        <authorList>
            <person name="Liu B."/>
            <person name="Wan Y."/>
        </authorList>
    </citation>
    <scope>NUCLEOTIDE SEQUENCE [LARGE SCALE GENOMIC DNA]</scope>
    <source>
        <strain evidence="8 9">WY-16</strain>
    </source>
</reference>
<dbReference type="CDD" id="cd06170">
    <property type="entry name" value="LuxR_C_like"/>
    <property type="match status" value="1"/>
</dbReference>
<dbReference type="PANTHER" id="PTHR43214">
    <property type="entry name" value="TWO-COMPONENT RESPONSE REGULATOR"/>
    <property type="match status" value="1"/>
</dbReference>
<keyword evidence="3" id="KW-0238">DNA-binding</keyword>
<keyword evidence="1 5" id="KW-0597">Phosphoprotein</keyword>
<feature type="domain" description="Response regulatory" evidence="7">
    <location>
        <begin position="14"/>
        <end position="133"/>
    </location>
</feature>
<dbReference type="InterPro" id="IPR000792">
    <property type="entry name" value="Tscrpt_reg_LuxR_C"/>
</dbReference>
<accession>A0ABT9BPM7</accession>
<dbReference type="Pfam" id="PF00072">
    <property type="entry name" value="Response_reg"/>
    <property type="match status" value="1"/>
</dbReference>
<evidence type="ECO:0000259" key="6">
    <source>
        <dbReference type="PROSITE" id="PS50043"/>
    </source>
</evidence>
<dbReference type="SMART" id="SM00448">
    <property type="entry name" value="REC"/>
    <property type="match status" value="1"/>
</dbReference>
<keyword evidence="2" id="KW-0805">Transcription regulation</keyword>
<name>A0ABT9BPM7_9MICO</name>
<dbReference type="InterPro" id="IPR039420">
    <property type="entry name" value="WalR-like"/>
</dbReference>
<dbReference type="SMART" id="SM00421">
    <property type="entry name" value="HTH_LUXR"/>
    <property type="match status" value="1"/>
</dbReference>
<dbReference type="PROSITE" id="PS50110">
    <property type="entry name" value="RESPONSE_REGULATORY"/>
    <property type="match status" value="1"/>
</dbReference>
<dbReference type="InterPro" id="IPR016032">
    <property type="entry name" value="Sig_transdc_resp-reg_C-effctor"/>
</dbReference>
<evidence type="ECO:0000313" key="9">
    <source>
        <dbReference type="Proteomes" id="UP001241072"/>
    </source>
</evidence>
<sequence>MPERVVKSEQAPTRVLVVDDQPLFASGIAMLIDAQDDMECVGTADDGTEAVALAAAAHPDIVLMDLRMPGSNGIDATRSLLATADADGRPRVIVLTTLRRDDVVVQALDAGASAFLTKDARPAQVLSSIRTVHAGDAIPDLAETLELVAQMGGPTSSSRRQAALDALSPREREIFLLVARGLSNAEIATAAYVSEATVKTHVAAILRKLDLRSRVQAVVFAHRHDLVIA</sequence>
<dbReference type="RefSeq" id="WP_305003423.1">
    <property type="nucleotide sequence ID" value="NZ_JAUQUB010000003.1"/>
</dbReference>
<evidence type="ECO:0000256" key="4">
    <source>
        <dbReference type="ARBA" id="ARBA00023163"/>
    </source>
</evidence>
<evidence type="ECO:0000256" key="2">
    <source>
        <dbReference type="ARBA" id="ARBA00023015"/>
    </source>
</evidence>
<dbReference type="InterPro" id="IPR058245">
    <property type="entry name" value="NreC/VraR/RcsB-like_REC"/>
</dbReference>
<dbReference type="PANTHER" id="PTHR43214:SF24">
    <property type="entry name" value="TRANSCRIPTIONAL REGULATORY PROTEIN NARL-RELATED"/>
    <property type="match status" value="1"/>
</dbReference>
<gene>
    <name evidence="8" type="ORF">Q5716_12210</name>
</gene>
<evidence type="ECO:0000256" key="3">
    <source>
        <dbReference type="ARBA" id="ARBA00023125"/>
    </source>
</evidence>
<comment type="caution">
    <text evidence="8">The sequence shown here is derived from an EMBL/GenBank/DDBJ whole genome shotgun (WGS) entry which is preliminary data.</text>
</comment>